<dbReference type="Proteomes" id="UP000268093">
    <property type="component" value="Unassembled WGS sequence"/>
</dbReference>
<keyword evidence="2" id="KW-1185">Reference proteome</keyword>
<evidence type="ECO:0000313" key="2">
    <source>
        <dbReference type="Proteomes" id="UP000268093"/>
    </source>
</evidence>
<sequence>MFFKLVQESKPFHPHLNDRRFRNKAGAIMITDGEVFELLRQGRKDGLQNAVIWWAGIGIVMAEGELDIP</sequence>
<organism evidence="1 2">
    <name type="scientific">Jimgerdemannia flammicorona</name>
    <dbReference type="NCBI Taxonomy" id="994334"/>
    <lineage>
        <taxon>Eukaryota</taxon>
        <taxon>Fungi</taxon>
        <taxon>Fungi incertae sedis</taxon>
        <taxon>Mucoromycota</taxon>
        <taxon>Mucoromycotina</taxon>
        <taxon>Endogonomycetes</taxon>
        <taxon>Endogonales</taxon>
        <taxon>Endogonaceae</taxon>
        <taxon>Jimgerdemannia</taxon>
    </lineage>
</organism>
<evidence type="ECO:0000313" key="1">
    <source>
        <dbReference type="EMBL" id="RUP49722.1"/>
    </source>
</evidence>
<protein>
    <submittedName>
        <fullName evidence="1">Uncharacterized protein</fullName>
    </submittedName>
</protein>
<name>A0A433DFV0_9FUNG</name>
<accession>A0A433DFV0</accession>
<gene>
    <name evidence="1" type="ORF">BC936DRAFT_141709</name>
</gene>
<comment type="caution">
    <text evidence="1">The sequence shown here is derived from an EMBL/GenBank/DDBJ whole genome shotgun (WGS) entry which is preliminary data.</text>
</comment>
<proteinExistence type="predicted"/>
<reference evidence="1 2" key="1">
    <citation type="journal article" date="2018" name="New Phytol.">
        <title>Phylogenomics of Endogonaceae and evolution of mycorrhizas within Mucoromycota.</title>
        <authorList>
            <person name="Chang Y."/>
            <person name="Desiro A."/>
            <person name="Na H."/>
            <person name="Sandor L."/>
            <person name="Lipzen A."/>
            <person name="Clum A."/>
            <person name="Barry K."/>
            <person name="Grigoriev I.V."/>
            <person name="Martin F.M."/>
            <person name="Stajich J.E."/>
            <person name="Smith M.E."/>
            <person name="Bonito G."/>
            <person name="Spatafora J.W."/>
        </authorList>
    </citation>
    <scope>NUCLEOTIDE SEQUENCE [LARGE SCALE GENOMIC DNA]</scope>
    <source>
        <strain evidence="1 2">GMNB39</strain>
    </source>
</reference>
<dbReference type="AlphaFoldDB" id="A0A433DFV0"/>
<dbReference type="EMBL" id="RBNI01002032">
    <property type="protein sequence ID" value="RUP49722.1"/>
    <property type="molecule type" value="Genomic_DNA"/>
</dbReference>